<reference evidence="1 2" key="1">
    <citation type="submission" date="2019-03" db="EMBL/GenBank/DDBJ databases">
        <title>Genomics of glacier-inhabiting Cryobacterium strains.</title>
        <authorList>
            <person name="Liu Q."/>
            <person name="Xin Y.-H."/>
        </authorList>
    </citation>
    <scope>NUCLEOTIDE SEQUENCE [LARGE SCALE GENOMIC DNA]</scope>
    <source>
        <strain evidence="1 2">TMT2-48-2</strain>
    </source>
</reference>
<dbReference type="InterPro" id="IPR029033">
    <property type="entry name" value="His_PPase_superfam"/>
</dbReference>
<dbReference type="Pfam" id="PF00300">
    <property type="entry name" value="His_Phos_1"/>
    <property type="match status" value="1"/>
</dbReference>
<keyword evidence="2" id="KW-1185">Reference proteome</keyword>
<dbReference type="OrthoDB" id="4287477at2"/>
<gene>
    <name evidence="1" type="ORF">E3T23_13745</name>
</gene>
<protein>
    <submittedName>
        <fullName evidence="1">Uncharacterized protein</fullName>
    </submittedName>
</protein>
<dbReference type="AlphaFoldDB" id="A0A4R8XI19"/>
<proteinExistence type="predicted"/>
<dbReference type="EMBL" id="SOGN01000062">
    <property type="protein sequence ID" value="TFC77105.1"/>
    <property type="molecule type" value="Genomic_DNA"/>
</dbReference>
<dbReference type="Gene3D" id="3.40.50.1240">
    <property type="entry name" value="Phosphoglycerate mutase-like"/>
    <property type="match status" value="1"/>
</dbReference>
<comment type="caution">
    <text evidence="1">The sequence shown here is derived from an EMBL/GenBank/DDBJ whole genome shotgun (WGS) entry which is preliminary data.</text>
</comment>
<accession>A0A4R8XI19</accession>
<evidence type="ECO:0000313" key="2">
    <source>
        <dbReference type="Proteomes" id="UP000298433"/>
    </source>
</evidence>
<organism evidence="1 2">
    <name type="scientific">Cryobacterium cheniae</name>
    <dbReference type="NCBI Taxonomy" id="1259262"/>
    <lineage>
        <taxon>Bacteria</taxon>
        <taxon>Bacillati</taxon>
        <taxon>Actinomycetota</taxon>
        <taxon>Actinomycetes</taxon>
        <taxon>Micrococcales</taxon>
        <taxon>Microbacteriaceae</taxon>
        <taxon>Cryobacterium</taxon>
    </lineage>
</organism>
<dbReference type="Proteomes" id="UP000298433">
    <property type="component" value="Unassembled WGS sequence"/>
</dbReference>
<name>A0A4R8XI19_9MICO</name>
<sequence length="245" mass="25855">MDGIDELDHRVGAVGFVCCDGVEGAGGEEGMEPVRVKQGWLVDVFLVQFRDGPNHEAPGDLLALLAGCERGERDLCDFSVTDPRFGAFVIDRVGVFNRCPGTVGDRSKPSFDGELGPDDILRPLTARGVAQAESLVRSLTDDEISVVRASPAVRCRQTVEPLAAGRGLMVGEHALPAKDGAVDELLDWILANPTAPGALCAHGEIPRALLIVARASGLVTAPARATEKGAAWRAYGHQDGVLALE</sequence>
<evidence type="ECO:0000313" key="1">
    <source>
        <dbReference type="EMBL" id="TFC77105.1"/>
    </source>
</evidence>
<dbReference type="CDD" id="cd07040">
    <property type="entry name" value="HP"/>
    <property type="match status" value="1"/>
</dbReference>
<dbReference type="SUPFAM" id="SSF53254">
    <property type="entry name" value="Phosphoglycerate mutase-like"/>
    <property type="match status" value="1"/>
</dbReference>
<dbReference type="InterPro" id="IPR013078">
    <property type="entry name" value="His_Pase_superF_clade-1"/>
</dbReference>